<dbReference type="AlphaFoldDB" id="A0A543CVV5"/>
<comment type="caution">
    <text evidence="1">The sequence shown here is derived from an EMBL/GenBank/DDBJ whole genome shotgun (WGS) entry which is preliminary data.</text>
</comment>
<accession>A0A543CVV5</accession>
<evidence type="ECO:0000313" key="2">
    <source>
        <dbReference type="Proteomes" id="UP000316096"/>
    </source>
</evidence>
<organism evidence="1 2">
    <name type="scientific">Actinoallomurus bryophytorum</name>
    <dbReference type="NCBI Taxonomy" id="1490222"/>
    <lineage>
        <taxon>Bacteria</taxon>
        <taxon>Bacillati</taxon>
        <taxon>Actinomycetota</taxon>
        <taxon>Actinomycetes</taxon>
        <taxon>Streptosporangiales</taxon>
        <taxon>Thermomonosporaceae</taxon>
        <taxon>Actinoallomurus</taxon>
    </lineage>
</organism>
<dbReference type="Proteomes" id="UP000316096">
    <property type="component" value="Unassembled WGS sequence"/>
</dbReference>
<name>A0A543CVV5_9ACTN</name>
<keyword evidence="2" id="KW-1185">Reference proteome</keyword>
<sequence>MLSLPCMATSAQVIGTRLARPAYGLTACETGAH</sequence>
<gene>
    <name evidence="1" type="ORF">FB559_6996</name>
</gene>
<dbReference type="EMBL" id="VFOZ01000001">
    <property type="protein sequence ID" value="TQM01244.1"/>
    <property type="molecule type" value="Genomic_DNA"/>
</dbReference>
<proteinExistence type="predicted"/>
<reference evidence="1 2" key="1">
    <citation type="submission" date="2019-06" db="EMBL/GenBank/DDBJ databases">
        <title>Sequencing the genomes of 1000 actinobacteria strains.</title>
        <authorList>
            <person name="Klenk H.-P."/>
        </authorList>
    </citation>
    <scope>NUCLEOTIDE SEQUENCE [LARGE SCALE GENOMIC DNA]</scope>
    <source>
        <strain evidence="1 2">DSM 102200</strain>
    </source>
</reference>
<protein>
    <submittedName>
        <fullName evidence="1">Uncharacterized protein</fullName>
    </submittedName>
</protein>
<evidence type="ECO:0000313" key="1">
    <source>
        <dbReference type="EMBL" id="TQM01244.1"/>
    </source>
</evidence>